<evidence type="ECO:0000313" key="3">
    <source>
        <dbReference type="Proteomes" id="UP000837932"/>
    </source>
</evidence>
<dbReference type="InterPro" id="IPR011083">
    <property type="entry name" value="Phage_tail_collar_dom"/>
</dbReference>
<gene>
    <name evidence="2" type="ORF">EMA8858_00198</name>
</gene>
<dbReference type="Gene3D" id="3.90.1340.10">
    <property type="entry name" value="Phage tail collar domain"/>
    <property type="match status" value="1"/>
</dbReference>
<dbReference type="SUPFAM" id="SSF88874">
    <property type="entry name" value="Receptor-binding domain of short tail fibre protein gp12"/>
    <property type="match status" value="1"/>
</dbReference>
<proteinExistence type="predicted"/>
<name>A0ABN8EQL5_9BACT</name>
<organism evidence="2 3">
    <name type="scientific">Emticicia aquatica</name>
    <dbReference type="NCBI Taxonomy" id="1681835"/>
    <lineage>
        <taxon>Bacteria</taxon>
        <taxon>Pseudomonadati</taxon>
        <taxon>Bacteroidota</taxon>
        <taxon>Cytophagia</taxon>
        <taxon>Cytophagales</taxon>
        <taxon>Leadbetterellaceae</taxon>
        <taxon>Emticicia</taxon>
    </lineage>
</organism>
<accession>A0ABN8EQL5</accession>
<comment type="caution">
    <text evidence="2">The sequence shown here is derived from an EMBL/GenBank/DDBJ whole genome shotgun (WGS) entry which is preliminary data.</text>
</comment>
<evidence type="ECO:0000313" key="2">
    <source>
        <dbReference type="EMBL" id="CAH0994091.1"/>
    </source>
</evidence>
<dbReference type="Pfam" id="PF07484">
    <property type="entry name" value="Collar"/>
    <property type="match status" value="1"/>
</dbReference>
<dbReference type="InterPro" id="IPR037053">
    <property type="entry name" value="Phage_tail_collar_dom_sf"/>
</dbReference>
<dbReference type="RefSeq" id="WP_310587508.1">
    <property type="nucleotide sequence ID" value="NZ_CAKLPY010000001.1"/>
</dbReference>
<dbReference type="Proteomes" id="UP000837932">
    <property type="component" value="Unassembled WGS sequence"/>
</dbReference>
<evidence type="ECO:0000259" key="1">
    <source>
        <dbReference type="Pfam" id="PF07484"/>
    </source>
</evidence>
<reference evidence="2" key="1">
    <citation type="submission" date="2021-12" db="EMBL/GenBank/DDBJ databases">
        <authorList>
            <person name="Rodrigo-Torres L."/>
            <person name="Arahal R. D."/>
            <person name="Lucena T."/>
        </authorList>
    </citation>
    <scope>NUCLEOTIDE SEQUENCE</scope>
    <source>
        <strain evidence="2">CECT 8858</strain>
    </source>
</reference>
<feature type="domain" description="Phage tail collar" evidence="1">
    <location>
        <begin position="183"/>
        <end position="239"/>
    </location>
</feature>
<dbReference type="EMBL" id="CAKLPY010000001">
    <property type="protein sequence ID" value="CAH0994091.1"/>
    <property type="molecule type" value="Genomic_DNA"/>
</dbReference>
<sequence>MKTFFFTTILSLSFLFGKSQSITILPIDGISLSDAQQSIKFPEQYAANVPMMYMFAGGTQNSTRMVIAHSPAYTNYGLQYNDVEDKFYFVGAGQNACSIDLYNRIVEVNGLTKTNNLQIANGGSSRDFLVKNDVNGNVGFTKGNNRVGINYIIALQGIFPSRDLMSSRVKSIDGVTGLDPFIGEITMFAGNFAPRGWALCNGQLLLIGDNVALFSLLGTTYGGDGRTTFALPDLRAATPVHVGSSSGITWDLGEKN</sequence>
<keyword evidence="3" id="KW-1185">Reference proteome</keyword>
<protein>
    <recommendedName>
        <fullName evidence="1">Phage tail collar domain-containing protein</fullName>
    </recommendedName>
</protein>